<evidence type="ECO:0000256" key="2">
    <source>
        <dbReference type="ARBA" id="ARBA00022679"/>
    </source>
</evidence>
<dbReference type="InterPro" id="IPR016036">
    <property type="entry name" value="Malonyl_transacylase_ACP-bd"/>
</dbReference>
<organism evidence="7">
    <name type="scientific">Serratia marcescens</name>
    <dbReference type="NCBI Taxonomy" id="615"/>
    <lineage>
        <taxon>Bacteria</taxon>
        <taxon>Pseudomonadati</taxon>
        <taxon>Pseudomonadota</taxon>
        <taxon>Gammaproteobacteria</taxon>
        <taxon>Enterobacterales</taxon>
        <taxon>Yersiniaceae</taxon>
        <taxon>Serratia</taxon>
    </lineage>
</organism>
<evidence type="ECO:0000259" key="6">
    <source>
        <dbReference type="SMART" id="SM00827"/>
    </source>
</evidence>
<dbReference type="InterPro" id="IPR001227">
    <property type="entry name" value="Ac_transferase_dom_sf"/>
</dbReference>
<dbReference type="OrthoDB" id="9808564at2"/>
<feature type="region of interest" description="Disordered" evidence="5">
    <location>
        <begin position="284"/>
        <end position="309"/>
    </location>
</feature>
<dbReference type="InterPro" id="IPR004410">
    <property type="entry name" value="Malonyl_CoA-ACP_transAc_FabD"/>
</dbReference>
<dbReference type="GO" id="GO:0005829">
    <property type="term" value="C:cytosol"/>
    <property type="evidence" value="ECO:0007669"/>
    <property type="project" value="TreeGrafter"/>
</dbReference>
<dbReference type="RefSeq" id="WP_073528977.1">
    <property type="nucleotide sequence ID" value="NZ_MJAO01000002.1"/>
</dbReference>
<dbReference type="EC" id="2.3.1.39" evidence="1"/>
<dbReference type="SMART" id="SM00827">
    <property type="entry name" value="PKS_AT"/>
    <property type="match status" value="2"/>
</dbReference>
<dbReference type="EMBL" id="JX315603">
    <property type="protein sequence ID" value="AFX60321.1"/>
    <property type="molecule type" value="Genomic_DNA"/>
</dbReference>
<dbReference type="PANTHER" id="PTHR42681">
    <property type="entry name" value="MALONYL-COA-ACYL CARRIER PROTEIN TRANSACYLASE, MITOCHONDRIAL"/>
    <property type="match status" value="1"/>
</dbReference>
<comment type="catalytic activity">
    <reaction evidence="4">
        <text>holo-[ACP] + malonyl-CoA = malonyl-[ACP] + CoA</text>
        <dbReference type="Rhea" id="RHEA:41792"/>
        <dbReference type="Rhea" id="RHEA-COMP:9623"/>
        <dbReference type="Rhea" id="RHEA-COMP:9685"/>
        <dbReference type="ChEBI" id="CHEBI:57287"/>
        <dbReference type="ChEBI" id="CHEBI:57384"/>
        <dbReference type="ChEBI" id="CHEBI:64479"/>
        <dbReference type="ChEBI" id="CHEBI:78449"/>
        <dbReference type="EC" id="2.3.1.39"/>
    </reaction>
</comment>
<proteinExistence type="predicted"/>
<sequence>MKTVYTFPGQGSQYRTMGYGLFDQFPEQVAQANQVLGYDIAELCLKDPLRVLNQTQYTQPALYTVNVLTYLERMARGATPPDILAGHSLGEYSALFAAGAFDFITGLKLVQKRGQLMSLASRGAMAAVLEINLADIERILAESGFQHVEIANINALQQCIISGAYDEVVALETRFLDAGARFVQLNVSAAFHSRFMSDTENAFADYLTAFTFHPLSIPVVSNVTARVYPTTDYQSLLTRQISSPVRWYESISWLLAQGCDDFIEVGPGDVLTKLHRRIAETPMPMAPERAAPSNTTHEAKTPPAPPSAPTPAAATKYVFMYAGQGSQYYQMGRAFYHADGHFRQTMDRLCHKVYMLSGVNLLEQLYGDRDPGTEFDDIRYTHPALFCFGYSLTQMLIARGVQPAAVVGHSLGEYVAAVVAGMLTLDDALRLVVEQAHLLAQHAPPGGLAVVLASPDIFHRSADSFSGCTLAGVNFDNNFFISGEQSAIANARQKLTDQGILSLALPVRYGFHSSSIEAIKPSYQKLLDKTPCFSPTMPVYSSVLGRSVGAMQQADAQSYLWQVIRDKVDFSTLVDSVFPAMEDHFFVDASATGSLANFLKYSQDFAGRHGYVLNPFSDGMKSLETLLSQLKA</sequence>
<dbReference type="SUPFAM" id="SSF52151">
    <property type="entry name" value="FabD/lysophospholipase-like"/>
    <property type="match status" value="2"/>
</dbReference>
<dbReference type="PANTHER" id="PTHR42681:SF1">
    <property type="entry name" value="MALONYL-COA-ACYL CARRIER PROTEIN TRANSACYLASE, MITOCHONDRIAL"/>
    <property type="match status" value="1"/>
</dbReference>
<evidence type="ECO:0000256" key="4">
    <source>
        <dbReference type="ARBA" id="ARBA00048462"/>
    </source>
</evidence>
<dbReference type="NCBIfam" id="TIGR00128">
    <property type="entry name" value="fabD"/>
    <property type="match status" value="1"/>
</dbReference>
<evidence type="ECO:0000256" key="3">
    <source>
        <dbReference type="ARBA" id="ARBA00023315"/>
    </source>
</evidence>
<dbReference type="Gene3D" id="3.40.366.10">
    <property type="entry name" value="Malonyl-Coenzyme A Acyl Carrier Protein, domain 2"/>
    <property type="match status" value="2"/>
</dbReference>
<evidence type="ECO:0000313" key="7">
    <source>
        <dbReference type="EMBL" id="AFX60321.1"/>
    </source>
</evidence>
<dbReference type="InterPro" id="IPR014043">
    <property type="entry name" value="Acyl_transferase_dom"/>
</dbReference>
<evidence type="ECO:0000256" key="5">
    <source>
        <dbReference type="SAM" id="MobiDB-lite"/>
    </source>
</evidence>
<keyword evidence="2 7" id="KW-0808">Transferase</keyword>
<feature type="domain" description="Malonyl-CoA:ACP transacylase (MAT)" evidence="6">
    <location>
        <begin position="320"/>
        <end position="620"/>
    </location>
</feature>
<keyword evidence="3" id="KW-0012">Acyltransferase</keyword>
<gene>
    <name evidence="7" type="primary">oocV</name>
</gene>
<dbReference type="AlphaFoldDB" id="K7WYY2"/>
<dbReference type="SUPFAM" id="SSF55048">
    <property type="entry name" value="Probable ACP-binding domain of malonyl-CoA ACP transacylase"/>
    <property type="match status" value="2"/>
</dbReference>
<evidence type="ECO:0000256" key="1">
    <source>
        <dbReference type="ARBA" id="ARBA00013258"/>
    </source>
</evidence>
<dbReference type="InterPro" id="IPR016035">
    <property type="entry name" value="Acyl_Trfase/lysoPLipase"/>
</dbReference>
<dbReference type="GO" id="GO:0004314">
    <property type="term" value="F:[acyl-carrier-protein] S-malonyltransferase activity"/>
    <property type="evidence" value="ECO:0007669"/>
    <property type="project" value="UniProtKB-EC"/>
</dbReference>
<dbReference type="Gene3D" id="3.30.70.3290">
    <property type="match status" value="1"/>
</dbReference>
<feature type="domain" description="Malonyl-CoA:ACP transacylase (MAT)" evidence="6">
    <location>
        <begin position="6"/>
        <end position="298"/>
    </location>
</feature>
<dbReference type="InterPro" id="IPR050858">
    <property type="entry name" value="Mal-CoA-ACP_Trans/PKS_FabD"/>
</dbReference>
<reference evidence="7" key="1">
    <citation type="journal article" date="2012" name="J. Biol. Chem.">
        <title>Bacterial Biosynthetic Gene Clusters Encoding the Anti-cancer Haterumalide Class of Molecules: BIOGENESIS OF THE BROAD SPECTRUM ANTIFUNGAL AND ANTI-OOMYCETE COMPOUND, OOCYDIN A.</title>
        <authorList>
            <person name="Matilla M.A."/>
            <person name="Stockmann H."/>
            <person name="Leeper F.J."/>
            <person name="Salmond G.P."/>
        </authorList>
    </citation>
    <scope>NUCLEOTIDE SEQUENCE</scope>
    <source>
        <strain evidence="7">MSU97</strain>
    </source>
</reference>
<name>K7WYY2_SERMA</name>
<protein>
    <recommendedName>
        <fullName evidence="1">[acyl-carrier-protein] S-malonyltransferase</fullName>
        <ecNumber evidence="1">2.3.1.39</ecNumber>
    </recommendedName>
</protein>
<dbReference type="Gene3D" id="3.30.70.250">
    <property type="entry name" value="Malonyl-CoA ACP transacylase, ACP-binding"/>
    <property type="match status" value="1"/>
</dbReference>
<accession>K7WYY2</accession>
<dbReference type="Pfam" id="PF00698">
    <property type="entry name" value="Acyl_transf_1"/>
    <property type="match status" value="2"/>
</dbReference>
<dbReference type="GO" id="GO:0006633">
    <property type="term" value="P:fatty acid biosynthetic process"/>
    <property type="evidence" value="ECO:0007669"/>
    <property type="project" value="TreeGrafter"/>
</dbReference>